<gene>
    <name evidence="5" type="primary">allA</name>
    <name evidence="5" type="ORF">GCM10007301_36710</name>
</gene>
<dbReference type="PANTHER" id="PTHR21221">
    <property type="entry name" value="UREIDOGLYCOLATE HYDROLASE"/>
    <property type="match status" value="1"/>
</dbReference>
<dbReference type="PANTHER" id="PTHR21221:SF1">
    <property type="entry name" value="UREIDOGLYCOLATE LYASE"/>
    <property type="match status" value="1"/>
</dbReference>
<evidence type="ECO:0000313" key="6">
    <source>
        <dbReference type="Proteomes" id="UP000606044"/>
    </source>
</evidence>
<dbReference type="RefSeq" id="WP_188581207.1">
    <property type="nucleotide sequence ID" value="NZ_BMCT01000005.1"/>
</dbReference>
<proteinExistence type="predicted"/>
<dbReference type="GO" id="GO:0004848">
    <property type="term" value="F:ureidoglycolate hydrolase activity"/>
    <property type="evidence" value="ECO:0007669"/>
    <property type="project" value="InterPro"/>
</dbReference>
<name>A0A917FDQ4_9HYPH</name>
<evidence type="ECO:0000256" key="4">
    <source>
        <dbReference type="ARBA" id="ARBA00047684"/>
    </source>
</evidence>
<comment type="caution">
    <text evidence="5">The sequence shown here is derived from an EMBL/GenBank/DDBJ whole genome shotgun (WGS) entry which is preliminary data.</text>
</comment>
<dbReference type="Gene3D" id="2.60.120.480">
    <property type="entry name" value="Ureidoglycolate hydrolase"/>
    <property type="match status" value="1"/>
</dbReference>
<dbReference type="GO" id="GO:0006144">
    <property type="term" value="P:purine nucleobase metabolic process"/>
    <property type="evidence" value="ECO:0007669"/>
    <property type="project" value="UniProtKB-KW"/>
</dbReference>
<dbReference type="InterPro" id="IPR011051">
    <property type="entry name" value="RmlC_Cupin_sf"/>
</dbReference>
<dbReference type="SUPFAM" id="SSF51182">
    <property type="entry name" value="RmlC-like cupins"/>
    <property type="match status" value="1"/>
</dbReference>
<keyword evidence="6" id="KW-1185">Reference proteome</keyword>
<dbReference type="Pfam" id="PF04115">
    <property type="entry name" value="Ureidogly_lyase"/>
    <property type="match status" value="1"/>
</dbReference>
<dbReference type="GO" id="GO:0000256">
    <property type="term" value="P:allantoin catabolic process"/>
    <property type="evidence" value="ECO:0007669"/>
    <property type="project" value="InterPro"/>
</dbReference>
<accession>A0A917FDQ4</accession>
<organism evidence="5 6">
    <name type="scientific">Azorhizobium oxalatiphilum</name>
    <dbReference type="NCBI Taxonomy" id="980631"/>
    <lineage>
        <taxon>Bacteria</taxon>
        <taxon>Pseudomonadati</taxon>
        <taxon>Pseudomonadota</taxon>
        <taxon>Alphaproteobacteria</taxon>
        <taxon>Hyphomicrobiales</taxon>
        <taxon>Xanthobacteraceae</taxon>
        <taxon>Azorhizobium</taxon>
    </lineage>
</organism>
<dbReference type="InterPro" id="IPR007247">
    <property type="entry name" value="Ureidogly_lyase"/>
</dbReference>
<protein>
    <submittedName>
        <fullName evidence="5">Ureidoglycolate lyase</fullName>
    </submittedName>
</protein>
<dbReference type="CDD" id="cd20298">
    <property type="entry name" value="cupin_UAH"/>
    <property type="match status" value="1"/>
</dbReference>
<keyword evidence="3 5" id="KW-0456">Lyase</keyword>
<keyword evidence="2" id="KW-0659">Purine metabolism</keyword>
<dbReference type="Proteomes" id="UP000606044">
    <property type="component" value="Unassembled WGS sequence"/>
</dbReference>
<sequence length="155" mass="16872">MIIKAEKLTPEAFAPFGGVIEAPAEPGQRDYFDGQLLNLRPHAAPSISIALPPLTRLPLEVRLMERHVFSSQSFIAMAPADWLVIVAPDKDGAADMDGLRAFLPSPHQGITLAAGAWHYPLTCMTPGVGFALIMWRDGGPDDEDIRDTELRTVTL</sequence>
<evidence type="ECO:0000256" key="1">
    <source>
        <dbReference type="ARBA" id="ARBA00011738"/>
    </source>
</evidence>
<reference evidence="5" key="2">
    <citation type="submission" date="2020-09" db="EMBL/GenBank/DDBJ databases">
        <authorList>
            <person name="Sun Q."/>
            <person name="Sedlacek I."/>
        </authorList>
    </citation>
    <scope>NUCLEOTIDE SEQUENCE</scope>
    <source>
        <strain evidence="5">CCM 7897</strain>
    </source>
</reference>
<dbReference type="GO" id="GO:0050385">
    <property type="term" value="F:ureidoglycolate lyase activity"/>
    <property type="evidence" value="ECO:0007669"/>
    <property type="project" value="UniProtKB-EC"/>
</dbReference>
<comment type="catalytic activity">
    <reaction evidence="4">
        <text>(S)-ureidoglycolate = urea + glyoxylate</text>
        <dbReference type="Rhea" id="RHEA:11304"/>
        <dbReference type="ChEBI" id="CHEBI:16199"/>
        <dbReference type="ChEBI" id="CHEBI:36655"/>
        <dbReference type="ChEBI" id="CHEBI:57296"/>
        <dbReference type="EC" id="4.3.2.3"/>
    </reaction>
</comment>
<dbReference type="InterPro" id="IPR047233">
    <property type="entry name" value="UAH_cupin"/>
</dbReference>
<evidence type="ECO:0000256" key="3">
    <source>
        <dbReference type="ARBA" id="ARBA00023239"/>
    </source>
</evidence>
<dbReference type="AlphaFoldDB" id="A0A917FDQ4"/>
<evidence type="ECO:0000256" key="2">
    <source>
        <dbReference type="ARBA" id="ARBA00022631"/>
    </source>
</evidence>
<reference evidence="5" key="1">
    <citation type="journal article" date="2014" name="Int. J. Syst. Evol. Microbiol.">
        <title>Complete genome sequence of Corynebacterium casei LMG S-19264T (=DSM 44701T), isolated from a smear-ripened cheese.</title>
        <authorList>
            <consortium name="US DOE Joint Genome Institute (JGI-PGF)"/>
            <person name="Walter F."/>
            <person name="Albersmeier A."/>
            <person name="Kalinowski J."/>
            <person name="Ruckert C."/>
        </authorList>
    </citation>
    <scope>NUCLEOTIDE SEQUENCE</scope>
    <source>
        <strain evidence="5">CCM 7897</strain>
    </source>
</reference>
<evidence type="ECO:0000313" key="5">
    <source>
        <dbReference type="EMBL" id="GGF73533.1"/>
    </source>
</evidence>
<comment type="subunit">
    <text evidence="1">Homodimer.</text>
</comment>
<dbReference type="EMBL" id="BMCT01000005">
    <property type="protein sequence ID" value="GGF73533.1"/>
    <property type="molecule type" value="Genomic_DNA"/>
</dbReference>
<dbReference type="InterPro" id="IPR024060">
    <property type="entry name" value="Ureidoglycolate_lyase_dom_sf"/>
</dbReference>